<dbReference type="AlphaFoldDB" id="A0AAN9E7D2"/>
<comment type="caution">
    <text evidence="2">The sequence shown here is derived from an EMBL/GenBank/DDBJ whole genome shotgun (WGS) entry which is preliminary data.</text>
</comment>
<sequence length="70" mass="7405">MIPSSIFSSRFGTPNAPTFSSSLQSSVPKLHRHVVADPSKSATKPPQSSSSDLRAEPGHCCVEAIDVLLI</sequence>
<feature type="region of interest" description="Disordered" evidence="1">
    <location>
        <begin position="1"/>
        <end position="55"/>
    </location>
</feature>
<protein>
    <submittedName>
        <fullName evidence="2">Uncharacterized protein</fullName>
    </submittedName>
</protein>
<evidence type="ECO:0000256" key="1">
    <source>
        <dbReference type="SAM" id="MobiDB-lite"/>
    </source>
</evidence>
<dbReference type="EMBL" id="JAYWIO010000008">
    <property type="protein sequence ID" value="KAK7247446.1"/>
    <property type="molecule type" value="Genomic_DNA"/>
</dbReference>
<evidence type="ECO:0000313" key="3">
    <source>
        <dbReference type="Proteomes" id="UP001372338"/>
    </source>
</evidence>
<evidence type="ECO:0000313" key="2">
    <source>
        <dbReference type="EMBL" id="KAK7247446.1"/>
    </source>
</evidence>
<name>A0AAN9E7D2_CROPI</name>
<organism evidence="2 3">
    <name type="scientific">Crotalaria pallida</name>
    <name type="common">Smooth rattlebox</name>
    <name type="synonym">Crotalaria striata</name>
    <dbReference type="NCBI Taxonomy" id="3830"/>
    <lineage>
        <taxon>Eukaryota</taxon>
        <taxon>Viridiplantae</taxon>
        <taxon>Streptophyta</taxon>
        <taxon>Embryophyta</taxon>
        <taxon>Tracheophyta</taxon>
        <taxon>Spermatophyta</taxon>
        <taxon>Magnoliopsida</taxon>
        <taxon>eudicotyledons</taxon>
        <taxon>Gunneridae</taxon>
        <taxon>Pentapetalae</taxon>
        <taxon>rosids</taxon>
        <taxon>fabids</taxon>
        <taxon>Fabales</taxon>
        <taxon>Fabaceae</taxon>
        <taxon>Papilionoideae</taxon>
        <taxon>50 kb inversion clade</taxon>
        <taxon>genistoids sensu lato</taxon>
        <taxon>core genistoids</taxon>
        <taxon>Crotalarieae</taxon>
        <taxon>Crotalaria</taxon>
    </lineage>
</organism>
<dbReference type="Proteomes" id="UP001372338">
    <property type="component" value="Unassembled WGS sequence"/>
</dbReference>
<feature type="compositionally biased region" description="Polar residues" evidence="1">
    <location>
        <begin position="40"/>
        <end position="52"/>
    </location>
</feature>
<reference evidence="2 3" key="1">
    <citation type="submission" date="2024-01" db="EMBL/GenBank/DDBJ databases">
        <title>The genomes of 5 underutilized Papilionoideae crops provide insights into root nodulation and disease resistanc.</title>
        <authorList>
            <person name="Yuan L."/>
        </authorList>
    </citation>
    <scope>NUCLEOTIDE SEQUENCE [LARGE SCALE GENOMIC DNA]</scope>
    <source>
        <strain evidence="2">ZHUSHIDOU_FW_LH</strain>
        <tissue evidence="2">Leaf</tissue>
    </source>
</reference>
<gene>
    <name evidence="2" type="ORF">RIF29_42329</name>
</gene>
<keyword evidence="3" id="KW-1185">Reference proteome</keyword>
<proteinExistence type="predicted"/>
<accession>A0AAN9E7D2</accession>
<feature type="compositionally biased region" description="Polar residues" evidence="1">
    <location>
        <begin position="1"/>
        <end position="27"/>
    </location>
</feature>